<dbReference type="PANTHER" id="PTHR42916">
    <property type="entry name" value="2-SUCCINYL-5-ENOLPYRUVYL-6-HYDROXY-3-CYCLOHEXENE-1-CARBOXYLATE SYNTHASE"/>
    <property type="match status" value="1"/>
</dbReference>
<evidence type="ECO:0000256" key="5">
    <source>
        <dbReference type="ARBA" id="ARBA00023211"/>
    </source>
</evidence>
<keyword evidence="3" id="KW-0460">Magnesium</keyword>
<dbReference type="PANTHER" id="PTHR42916:SF1">
    <property type="entry name" value="PROTEIN PHYLLO, CHLOROPLASTIC"/>
    <property type="match status" value="1"/>
</dbReference>
<name>A0A374N0P8_BACUN</name>
<dbReference type="InterPro" id="IPR012001">
    <property type="entry name" value="Thiamin_PyroP_enz_TPP-bd_dom"/>
</dbReference>
<dbReference type="SUPFAM" id="SSF52518">
    <property type="entry name" value="Thiamin diphosphate-binding fold (THDP-binding)"/>
    <property type="match status" value="2"/>
</dbReference>
<evidence type="ECO:0000256" key="2">
    <source>
        <dbReference type="ARBA" id="ARBA00022723"/>
    </source>
</evidence>
<dbReference type="Gene3D" id="3.40.50.1220">
    <property type="entry name" value="TPP-binding domain"/>
    <property type="match status" value="1"/>
</dbReference>
<evidence type="ECO:0000313" key="7">
    <source>
        <dbReference type="EMBL" id="KAB4187617.1"/>
    </source>
</evidence>
<evidence type="ECO:0000313" key="9">
    <source>
        <dbReference type="Proteomes" id="UP000263754"/>
    </source>
</evidence>
<gene>
    <name evidence="8" type="ORF">DXD90_08535</name>
    <name evidence="7" type="ORF">GAQ34_02505</name>
</gene>
<evidence type="ECO:0000313" key="10">
    <source>
        <dbReference type="Proteomes" id="UP000442334"/>
    </source>
</evidence>
<organism evidence="8 9">
    <name type="scientific">Bacteroides uniformis</name>
    <dbReference type="NCBI Taxonomy" id="820"/>
    <lineage>
        <taxon>Bacteria</taxon>
        <taxon>Pseudomonadati</taxon>
        <taxon>Bacteroidota</taxon>
        <taxon>Bacteroidia</taxon>
        <taxon>Bacteroidales</taxon>
        <taxon>Bacteroidaceae</taxon>
        <taxon>Bacteroides</taxon>
    </lineage>
</organism>
<evidence type="ECO:0000313" key="8">
    <source>
        <dbReference type="EMBL" id="RGI76853.1"/>
    </source>
</evidence>
<reference evidence="8 9" key="1">
    <citation type="submission" date="2018-08" db="EMBL/GenBank/DDBJ databases">
        <title>A genome reference for cultivated species of the human gut microbiota.</title>
        <authorList>
            <person name="Zou Y."/>
            <person name="Xue W."/>
            <person name="Luo G."/>
        </authorList>
    </citation>
    <scope>NUCLEOTIDE SEQUENCE [LARGE SCALE GENOMIC DNA]</scope>
    <source>
        <strain evidence="8 9">TM10-17</strain>
    </source>
</reference>
<feature type="domain" description="Thiamine pyrophosphate enzyme N-terminal TPP-binding" evidence="6">
    <location>
        <begin position="12"/>
        <end position="121"/>
    </location>
</feature>
<sequence length="581" mass="65544">MQKFYSDDKNVQILLALLKAHGIKKIVASPGVANITFVASAQQDSYFEIYSSVDERSAAYIACGLAEESKEPVVISCTGATASRNYMPALTEAYYRKLPILAVTSCRDIAWVGQNSPQQIDRSVQPKDIVRYSLHLPTLHNKQEEDRYTTLINKAILELSKDGGGPVHINLTNGYTGKYTTKELPKVRVIQRISKFDSFPTLPKGKIGIFVGAHSVWTEELLNAVEKFCRLNNAVVLCDHLSNYHGDYEVFHNLITCQKQYRPACSNLDLMVYIGNIHGTDYENLSPKEVWRVNIDGEIRDSFGGMTHVFQMNEYEFFEHYTNRNGCSVNTFIEEWKQIREELESRIPELPFSNVWVGRQILKHIPDNSIIHYGIQNSLRTWNFTQGPKYLLGYSNTGGFGIDGCVSSLVGASLAYPNKVYYGVVGDLAFFYDMNALGNRHIGNNIRLIVVNNGRGQQFRNPYSAGGSFGEFADTYIAAAGHNGDQSQSLLMHFAQDLGFRYFSASNKEELLQIIPQFTKKEIEESIVLEVFTDTNDESESLRIICNLKIDVTMEIVKHAKRIGRKILGDDLTNKISNLRL</sequence>
<dbReference type="GO" id="GO:0030976">
    <property type="term" value="F:thiamine pyrophosphate binding"/>
    <property type="evidence" value="ECO:0007669"/>
    <property type="project" value="InterPro"/>
</dbReference>
<dbReference type="Proteomes" id="UP000442334">
    <property type="component" value="Unassembled WGS sequence"/>
</dbReference>
<evidence type="ECO:0000256" key="4">
    <source>
        <dbReference type="ARBA" id="ARBA00023052"/>
    </source>
</evidence>
<dbReference type="Pfam" id="PF02776">
    <property type="entry name" value="TPP_enzyme_N"/>
    <property type="match status" value="1"/>
</dbReference>
<dbReference type="CDD" id="cd07037">
    <property type="entry name" value="TPP_PYR_MenD"/>
    <property type="match status" value="1"/>
</dbReference>
<evidence type="ECO:0000259" key="6">
    <source>
        <dbReference type="Pfam" id="PF02776"/>
    </source>
</evidence>
<dbReference type="EMBL" id="QSOF01000009">
    <property type="protein sequence ID" value="RGI76853.1"/>
    <property type="molecule type" value="Genomic_DNA"/>
</dbReference>
<keyword evidence="5" id="KW-0464">Manganese</keyword>
<keyword evidence="2" id="KW-0479">Metal-binding</keyword>
<dbReference type="InterPro" id="IPR004433">
    <property type="entry name" value="MenaQ_synth_MenD"/>
</dbReference>
<accession>A0A374N0P8</accession>
<dbReference type="InterPro" id="IPR029061">
    <property type="entry name" value="THDP-binding"/>
</dbReference>
<dbReference type="Proteomes" id="UP000263754">
    <property type="component" value="Unassembled WGS sequence"/>
</dbReference>
<dbReference type="RefSeq" id="WP_117963192.1">
    <property type="nucleotide sequence ID" value="NZ_DAWDFC010000012.1"/>
</dbReference>
<dbReference type="EMBL" id="WCUA01000002">
    <property type="protein sequence ID" value="KAB4187617.1"/>
    <property type="molecule type" value="Genomic_DNA"/>
</dbReference>
<dbReference type="Gene3D" id="3.40.50.970">
    <property type="match status" value="2"/>
</dbReference>
<dbReference type="PIRSF" id="PIRSF004983">
    <property type="entry name" value="MenD"/>
    <property type="match status" value="1"/>
</dbReference>
<reference evidence="7 10" key="2">
    <citation type="journal article" date="2019" name="Nat. Med.">
        <title>A library of human gut bacterial isolates paired with longitudinal multiomics data enables mechanistic microbiome research.</title>
        <authorList>
            <person name="Poyet M."/>
            <person name="Groussin M."/>
            <person name="Gibbons S.M."/>
            <person name="Avila-Pacheco J."/>
            <person name="Jiang X."/>
            <person name="Kearney S.M."/>
            <person name="Perrotta A.R."/>
            <person name="Berdy B."/>
            <person name="Zhao S."/>
            <person name="Lieberman T.D."/>
            <person name="Swanson P.K."/>
            <person name="Smith M."/>
            <person name="Roesemann S."/>
            <person name="Alexander J.E."/>
            <person name="Rich S.A."/>
            <person name="Livny J."/>
            <person name="Vlamakis H."/>
            <person name="Clish C."/>
            <person name="Bullock K."/>
            <person name="Deik A."/>
            <person name="Scott J."/>
            <person name="Pierce K.A."/>
            <person name="Xavier R.J."/>
            <person name="Alm E.J."/>
        </authorList>
    </citation>
    <scope>NUCLEOTIDE SEQUENCE [LARGE SCALE GENOMIC DNA]</scope>
    <source>
        <strain evidence="7 10">BIOML-A21</strain>
    </source>
</reference>
<dbReference type="GO" id="GO:0046872">
    <property type="term" value="F:metal ion binding"/>
    <property type="evidence" value="ECO:0007669"/>
    <property type="project" value="UniProtKB-KW"/>
</dbReference>
<keyword evidence="4" id="KW-0786">Thiamine pyrophosphate</keyword>
<dbReference type="GO" id="GO:0009234">
    <property type="term" value="P:menaquinone biosynthetic process"/>
    <property type="evidence" value="ECO:0007669"/>
    <property type="project" value="InterPro"/>
</dbReference>
<comment type="caution">
    <text evidence="8">The sequence shown here is derived from an EMBL/GenBank/DDBJ whole genome shotgun (WGS) entry which is preliminary data.</text>
</comment>
<evidence type="ECO:0000256" key="3">
    <source>
        <dbReference type="ARBA" id="ARBA00022842"/>
    </source>
</evidence>
<dbReference type="AlphaFoldDB" id="A0A374N0P8"/>
<evidence type="ECO:0000256" key="1">
    <source>
        <dbReference type="ARBA" id="ARBA00022679"/>
    </source>
</evidence>
<dbReference type="GO" id="GO:0070204">
    <property type="term" value="F:2-succinyl-5-enolpyruvyl-6-hydroxy-3-cyclohexene-1-carboxylic-acid synthase activity"/>
    <property type="evidence" value="ECO:0007669"/>
    <property type="project" value="InterPro"/>
</dbReference>
<proteinExistence type="predicted"/>
<keyword evidence="1" id="KW-0808">Transferase</keyword>
<protein>
    <submittedName>
        <fullName evidence="8">2-succinyl-5-enolpyruvyl-6-hydroxy-3-cyclohexene-1-carboxylate synthase</fullName>
    </submittedName>
</protein>